<dbReference type="Gene3D" id="2.60.120.1130">
    <property type="match status" value="1"/>
</dbReference>
<evidence type="ECO:0000256" key="1">
    <source>
        <dbReference type="SAM" id="SignalP"/>
    </source>
</evidence>
<organism evidence="4 5">
    <name type="scientific">Chitinophaga solisilvae</name>
    <dbReference type="NCBI Taxonomy" id="1233460"/>
    <lineage>
        <taxon>Bacteria</taxon>
        <taxon>Pseudomonadati</taxon>
        <taxon>Bacteroidota</taxon>
        <taxon>Chitinophagia</taxon>
        <taxon>Chitinophagales</taxon>
        <taxon>Chitinophagaceae</taxon>
        <taxon>Chitinophaga</taxon>
    </lineage>
</organism>
<evidence type="ECO:0000259" key="3">
    <source>
        <dbReference type="Pfam" id="PF12969"/>
    </source>
</evidence>
<dbReference type="InterPro" id="IPR024618">
    <property type="entry name" value="DUF3857"/>
</dbReference>
<proteinExistence type="predicted"/>
<dbReference type="Pfam" id="PF12969">
    <property type="entry name" value="DUF3857"/>
    <property type="match status" value="1"/>
</dbReference>
<dbReference type="InterPro" id="IPR038765">
    <property type="entry name" value="Papain-like_cys_pep_sf"/>
</dbReference>
<comment type="caution">
    <text evidence="4">The sequence shown here is derived from an EMBL/GenBank/DDBJ whole genome shotgun (WGS) entry which is preliminary data.</text>
</comment>
<dbReference type="Proteomes" id="UP000281028">
    <property type="component" value="Unassembled WGS sequence"/>
</dbReference>
<dbReference type="AlphaFoldDB" id="A0A9Q5D3V1"/>
<protein>
    <submittedName>
        <fullName evidence="4">DUF3857 domain-containing transglutaminase family protein</fullName>
    </submittedName>
</protein>
<dbReference type="SUPFAM" id="SSF54001">
    <property type="entry name" value="Cysteine proteinases"/>
    <property type="match status" value="1"/>
</dbReference>
<keyword evidence="5" id="KW-1185">Reference proteome</keyword>
<reference evidence="4" key="1">
    <citation type="submission" date="2020-05" db="EMBL/GenBank/DDBJ databases">
        <title>Chitinophaga laudate sp. nov., isolated from a tropical peat swamp.</title>
        <authorList>
            <person name="Goh C.B.S."/>
            <person name="Lee M.S."/>
            <person name="Parimannan S."/>
            <person name="Pasbakhsh P."/>
            <person name="Yule C.M."/>
            <person name="Rajandas H."/>
            <person name="Loke S."/>
            <person name="Croft L."/>
            <person name="Tan J.B.L."/>
        </authorList>
    </citation>
    <scope>NUCLEOTIDE SEQUENCE</scope>
    <source>
        <strain evidence="4">Mgbs1</strain>
    </source>
</reference>
<feature type="domain" description="Transglutaminase-like" evidence="2">
    <location>
        <begin position="277"/>
        <end position="348"/>
    </location>
</feature>
<evidence type="ECO:0000313" key="4">
    <source>
        <dbReference type="EMBL" id="NSL87519.1"/>
    </source>
</evidence>
<name>A0A9Q5D3V1_9BACT</name>
<dbReference type="EMBL" id="RIAR02000001">
    <property type="protein sequence ID" value="NSL87519.1"/>
    <property type="molecule type" value="Genomic_DNA"/>
</dbReference>
<dbReference type="Gene3D" id="3.10.620.30">
    <property type="match status" value="1"/>
</dbReference>
<feature type="signal peptide" evidence="1">
    <location>
        <begin position="1"/>
        <end position="21"/>
    </location>
</feature>
<dbReference type="Pfam" id="PF01841">
    <property type="entry name" value="Transglut_core"/>
    <property type="match status" value="1"/>
</dbReference>
<accession>A0A9Q5D3V1</accession>
<dbReference type="InterPro" id="IPR002931">
    <property type="entry name" value="Transglutaminase-like"/>
</dbReference>
<sequence length="636" mass="71978">MKFLQLTVALILTAARIPVLAGDPVYPVSAIPDSLKKEAHLVKRLDERTLQVTSLKEMRMVSHIFITVLDEEGAAAAGMVERYDKQTEIKSISGALYDADGKLIKRLKQSDLRDVSQQGDGSLMTDSRYKIHRFYHNVYPYTVEYEVEVKLNNSFLFPRWTPRDEKHCTVQEARLTVNTPADFKFRYHTFCYPNQPVVREDKGQKSYTWEVRNLPVYKEEYYSLEEYKLTPTVWLAPDAFRLDDYEGNMNTWKGLSLFAYTLNAGRDELPDNIKQKVHQLTDNLPGNDAKIAALYKYLQQNYRYISIQLGIGGLQTFDARTTAAKGYGDCKALSNFMMAMLKEAGIPSSCAWVKSGEGQTDVQEDFPVDRFDHVILCIPGAKDTTWLECTSNTLPSGYLSGFTAGRQVLLLDEKGSGLVRTPVYGMASNQQHRTISATLDENGNMKADALTVRTGMEQDDLHEVLHALNKEKQLERMRSELDIASYDIVSYDCEETLSRNPSIAEHIVLNCKGYATVTGKRIFVTPNVLNRSIPKLTTDSARISPLRFRYEFLHSDTVKITIPDGYKLESLPAATELTTKFGSYSASTTLSGNTVTYIRRMERKAGTFPVAAYEDLVKFYSAINKSDRARLVMLKM</sequence>
<evidence type="ECO:0000259" key="2">
    <source>
        <dbReference type="Pfam" id="PF01841"/>
    </source>
</evidence>
<evidence type="ECO:0000313" key="5">
    <source>
        <dbReference type="Proteomes" id="UP000281028"/>
    </source>
</evidence>
<gene>
    <name evidence="4" type="ORF">ECE50_011790</name>
</gene>
<keyword evidence="1" id="KW-0732">Signal</keyword>
<feature type="chain" id="PRO_5040506484" evidence="1">
    <location>
        <begin position="22"/>
        <end position="636"/>
    </location>
</feature>
<dbReference type="Gene3D" id="2.60.40.3140">
    <property type="match status" value="1"/>
</dbReference>
<feature type="domain" description="DUF3857" evidence="3">
    <location>
        <begin position="62"/>
        <end position="216"/>
    </location>
</feature>